<evidence type="ECO:0000313" key="3">
    <source>
        <dbReference type="EMBL" id="MBB5072736.1"/>
    </source>
</evidence>
<name>A0A840NJJ5_9PSEU</name>
<keyword evidence="2" id="KW-0472">Membrane</keyword>
<dbReference type="RefSeq" id="WP_184484283.1">
    <property type="nucleotide sequence ID" value="NZ_JACHIV010000001.1"/>
</dbReference>
<sequence>MESSRDTPENLLSAALRAQAVGGQPGNAVPAPPPPPPPVGPPERRRLPVGAVLLFAVLLGVAAGGISGLLTVV</sequence>
<comment type="caution">
    <text evidence="3">The sequence shown here is derived from an EMBL/GenBank/DDBJ whole genome shotgun (WGS) entry which is preliminary data.</text>
</comment>
<feature type="compositionally biased region" description="Pro residues" evidence="1">
    <location>
        <begin position="30"/>
        <end position="41"/>
    </location>
</feature>
<keyword evidence="2" id="KW-0812">Transmembrane</keyword>
<dbReference type="Proteomes" id="UP000580474">
    <property type="component" value="Unassembled WGS sequence"/>
</dbReference>
<evidence type="ECO:0000256" key="2">
    <source>
        <dbReference type="SAM" id="Phobius"/>
    </source>
</evidence>
<feature type="compositionally biased region" description="Low complexity" evidence="1">
    <location>
        <begin position="20"/>
        <end position="29"/>
    </location>
</feature>
<protein>
    <submittedName>
        <fullName evidence="3">Uncharacterized protein</fullName>
    </submittedName>
</protein>
<dbReference type="AlphaFoldDB" id="A0A840NJJ5"/>
<reference evidence="3 4" key="1">
    <citation type="submission" date="2020-08" db="EMBL/GenBank/DDBJ databases">
        <title>Sequencing the genomes of 1000 actinobacteria strains.</title>
        <authorList>
            <person name="Klenk H.-P."/>
        </authorList>
    </citation>
    <scope>NUCLEOTIDE SEQUENCE [LARGE SCALE GENOMIC DNA]</scope>
    <source>
        <strain evidence="3 4">DSM 45582</strain>
    </source>
</reference>
<gene>
    <name evidence="3" type="ORF">BJ969_005824</name>
</gene>
<organism evidence="3 4">
    <name type="scientific">Saccharopolyspora gloriosae</name>
    <dbReference type="NCBI Taxonomy" id="455344"/>
    <lineage>
        <taxon>Bacteria</taxon>
        <taxon>Bacillati</taxon>
        <taxon>Actinomycetota</taxon>
        <taxon>Actinomycetes</taxon>
        <taxon>Pseudonocardiales</taxon>
        <taxon>Pseudonocardiaceae</taxon>
        <taxon>Saccharopolyspora</taxon>
    </lineage>
</organism>
<keyword evidence="2" id="KW-1133">Transmembrane helix</keyword>
<evidence type="ECO:0000313" key="4">
    <source>
        <dbReference type="Proteomes" id="UP000580474"/>
    </source>
</evidence>
<accession>A0A840NJJ5</accession>
<feature type="region of interest" description="Disordered" evidence="1">
    <location>
        <begin position="17"/>
        <end position="44"/>
    </location>
</feature>
<feature type="transmembrane region" description="Helical" evidence="2">
    <location>
        <begin position="51"/>
        <end position="72"/>
    </location>
</feature>
<keyword evidence="4" id="KW-1185">Reference proteome</keyword>
<proteinExistence type="predicted"/>
<dbReference type="EMBL" id="JACHIV010000001">
    <property type="protein sequence ID" value="MBB5072736.1"/>
    <property type="molecule type" value="Genomic_DNA"/>
</dbReference>
<evidence type="ECO:0000256" key="1">
    <source>
        <dbReference type="SAM" id="MobiDB-lite"/>
    </source>
</evidence>